<dbReference type="Gene3D" id="3.30.160.20">
    <property type="match status" value="1"/>
</dbReference>
<comment type="similarity">
    <text evidence="2">Belongs to the prokaryotic/mitochondrial release factor family.</text>
</comment>
<keyword evidence="3" id="KW-0488">Methylation</keyword>
<dbReference type="PROSITE" id="PS00745">
    <property type="entry name" value="RF_PROK_I"/>
    <property type="match status" value="1"/>
</dbReference>
<dbReference type="FunFam" id="3.30.160.20:FF:000004">
    <property type="entry name" value="Peptide chain release factor 1"/>
    <property type="match status" value="1"/>
</dbReference>
<evidence type="ECO:0000256" key="1">
    <source>
        <dbReference type="ARBA" id="ARBA00002986"/>
    </source>
</evidence>
<reference evidence="6 7" key="1">
    <citation type="journal article" date="2016" name="Nat. Commun.">
        <title>Thousands of microbial genomes shed light on interconnected biogeochemical processes in an aquifer system.</title>
        <authorList>
            <person name="Anantharaman K."/>
            <person name="Brown C.T."/>
            <person name="Hug L.A."/>
            <person name="Sharon I."/>
            <person name="Castelle C.J."/>
            <person name="Probst A.J."/>
            <person name="Thomas B.C."/>
            <person name="Singh A."/>
            <person name="Wilkins M.J."/>
            <person name="Karaoz U."/>
            <person name="Brodie E.L."/>
            <person name="Williams K.H."/>
            <person name="Hubbard S.S."/>
            <person name="Banfield J.F."/>
        </authorList>
    </citation>
    <scope>NUCLEOTIDE SEQUENCE [LARGE SCALE GENOMIC DNA]</scope>
</reference>
<evidence type="ECO:0000256" key="2">
    <source>
        <dbReference type="ARBA" id="ARBA00010835"/>
    </source>
</evidence>
<evidence type="ECO:0000256" key="3">
    <source>
        <dbReference type="ARBA" id="ARBA00022481"/>
    </source>
</evidence>
<evidence type="ECO:0000313" key="6">
    <source>
        <dbReference type="EMBL" id="OGZ43719.1"/>
    </source>
</evidence>
<dbReference type="Gene3D" id="3.30.70.1660">
    <property type="match status" value="1"/>
</dbReference>
<dbReference type="GO" id="GO:0003747">
    <property type="term" value="F:translation release factor activity"/>
    <property type="evidence" value="ECO:0007669"/>
    <property type="project" value="InterPro"/>
</dbReference>
<dbReference type="InterPro" id="IPR000352">
    <property type="entry name" value="Pep_chain_release_fac_I"/>
</dbReference>
<organism evidence="6 7">
    <name type="scientific">Candidatus Ryanbacteria bacterium RIFCSPHIGHO2_01_FULL_45_22</name>
    <dbReference type="NCBI Taxonomy" id="1802114"/>
    <lineage>
        <taxon>Bacteria</taxon>
        <taxon>Candidatus Ryaniibacteriota</taxon>
    </lineage>
</organism>
<dbReference type="Pfam" id="PF00472">
    <property type="entry name" value="RF-1"/>
    <property type="match status" value="1"/>
</dbReference>
<dbReference type="Proteomes" id="UP000177480">
    <property type="component" value="Unassembled WGS sequence"/>
</dbReference>
<gene>
    <name evidence="6" type="ORF">A2719_01365</name>
</gene>
<dbReference type="Pfam" id="PF03462">
    <property type="entry name" value="PCRF"/>
    <property type="match status" value="1"/>
</dbReference>
<evidence type="ECO:0000313" key="7">
    <source>
        <dbReference type="Proteomes" id="UP000177480"/>
    </source>
</evidence>
<dbReference type="InterPro" id="IPR045853">
    <property type="entry name" value="Pep_chain_release_fac_I_sf"/>
</dbReference>
<sequence>MTVIIEIRAGAGGDEAALFAYRLSNMYMKYAQKKGWRVLIVDESQNDLGGYKEVVFEIQGEGAYQIFQNESGVHRVQRIPKTEKSGRIHTSTVSVVVLKEVPQEEVQIRSEDLELGFSRAGGKGGQNVNKVETAVRITHKPTGIVVQSRAERSQAQNRERAMSVLRAKLLEAQHEQRVGSISEIRREQVGTADRSEKIRTYNFPQDRITDHRIGKSWHNMEKILEGGMDKIVEAFQKQS</sequence>
<dbReference type="SMART" id="SM00937">
    <property type="entry name" value="PCRF"/>
    <property type="match status" value="1"/>
</dbReference>
<dbReference type="GO" id="GO:0005737">
    <property type="term" value="C:cytoplasm"/>
    <property type="evidence" value="ECO:0007669"/>
    <property type="project" value="UniProtKB-ARBA"/>
</dbReference>
<keyword evidence="4" id="KW-0648">Protein biosynthesis</keyword>
<dbReference type="PANTHER" id="PTHR43804:SF7">
    <property type="entry name" value="LD18447P"/>
    <property type="match status" value="1"/>
</dbReference>
<dbReference type="PANTHER" id="PTHR43804">
    <property type="entry name" value="LD18447P"/>
    <property type="match status" value="1"/>
</dbReference>
<protein>
    <submittedName>
        <fullName evidence="6">Peptide chain release factor 1</fullName>
    </submittedName>
</protein>
<dbReference type="EMBL" id="MHNK01000011">
    <property type="protein sequence ID" value="OGZ43719.1"/>
    <property type="molecule type" value="Genomic_DNA"/>
</dbReference>
<evidence type="ECO:0000259" key="5">
    <source>
        <dbReference type="PROSITE" id="PS00745"/>
    </source>
</evidence>
<accession>A0A1G2G081</accession>
<proteinExistence type="inferred from homology"/>
<dbReference type="SUPFAM" id="SSF75620">
    <property type="entry name" value="Release factor"/>
    <property type="match status" value="1"/>
</dbReference>
<comment type="caution">
    <text evidence="6">The sequence shown here is derived from an EMBL/GenBank/DDBJ whole genome shotgun (WGS) entry which is preliminary data.</text>
</comment>
<name>A0A1G2G081_9BACT</name>
<dbReference type="AlphaFoldDB" id="A0A1G2G081"/>
<dbReference type="InterPro" id="IPR050057">
    <property type="entry name" value="Prokaryotic/Mito_RF"/>
</dbReference>
<evidence type="ECO:0000256" key="4">
    <source>
        <dbReference type="ARBA" id="ARBA00022917"/>
    </source>
</evidence>
<dbReference type="InterPro" id="IPR005139">
    <property type="entry name" value="PCRF"/>
</dbReference>
<dbReference type="FunFam" id="3.30.70.1660:FF:000002">
    <property type="entry name" value="Peptide chain release factor 1"/>
    <property type="match status" value="1"/>
</dbReference>
<dbReference type="STRING" id="1802114.A2719_01365"/>
<comment type="function">
    <text evidence="1">Peptide chain release factor 1 directs the termination of translation in response to the peptide chain termination codons UAG and UAA.</text>
</comment>
<feature type="domain" description="Prokaryotic-type class I peptide chain release factors" evidence="5">
    <location>
        <begin position="119"/>
        <end position="135"/>
    </location>
</feature>